<dbReference type="EMBL" id="JAFMPP010000013">
    <property type="protein sequence ID" value="MBO0663833.1"/>
    <property type="molecule type" value="Genomic_DNA"/>
</dbReference>
<protein>
    <submittedName>
        <fullName evidence="2">YbjN domain-containing protein</fullName>
    </submittedName>
</protein>
<gene>
    <name evidence="2" type="ORF">J1C48_14730</name>
</gene>
<dbReference type="AlphaFoldDB" id="A0A939FXJ6"/>
<evidence type="ECO:0000313" key="2">
    <source>
        <dbReference type="EMBL" id="MBO0663833.1"/>
    </source>
</evidence>
<comment type="caution">
    <text evidence="2">The sequence shown here is derived from an EMBL/GenBank/DDBJ whole genome shotgun (WGS) entry which is preliminary data.</text>
</comment>
<reference evidence="2" key="1">
    <citation type="submission" date="2021-03" db="EMBL/GenBank/DDBJ databases">
        <title>Whole genome sequence of Jiella sp. CQZ9-1.</title>
        <authorList>
            <person name="Tuo L."/>
        </authorList>
    </citation>
    <scope>NUCLEOTIDE SEQUENCE</scope>
    <source>
        <strain evidence="2">CQZ9-1</strain>
    </source>
</reference>
<dbReference type="InterPro" id="IPR019660">
    <property type="entry name" value="Put_sensory_transdc_reg_YbjN"/>
</dbReference>
<keyword evidence="3" id="KW-1185">Reference proteome</keyword>
<keyword evidence="1" id="KW-0732">Signal</keyword>
<evidence type="ECO:0000313" key="3">
    <source>
        <dbReference type="Proteomes" id="UP000664122"/>
    </source>
</evidence>
<dbReference type="Pfam" id="PF10722">
    <property type="entry name" value="YbjN"/>
    <property type="match status" value="1"/>
</dbReference>
<feature type="chain" id="PRO_5038034143" evidence="1">
    <location>
        <begin position="27"/>
        <end position="170"/>
    </location>
</feature>
<dbReference type="Proteomes" id="UP000664122">
    <property type="component" value="Unassembled WGS sequence"/>
</dbReference>
<dbReference type="RefSeq" id="WP_207258752.1">
    <property type="nucleotide sequence ID" value="NZ_JAFMPP010000013.1"/>
</dbReference>
<accession>A0A939FXJ6</accession>
<proteinExistence type="predicted"/>
<dbReference type="CDD" id="cd17511">
    <property type="entry name" value="YbjN_AmyR-like"/>
    <property type="match status" value="1"/>
</dbReference>
<name>A0A939FXJ6_9HYPH</name>
<evidence type="ECO:0000256" key="1">
    <source>
        <dbReference type="SAM" id="SignalP"/>
    </source>
</evidence>
<sequence>MLDRSARLLRAALASSLIVVSLPATIAAATEATAQQPIGQNDLGTVLNIAKGYGDAELTKTESGDPVITGTINGTAYQLFFLECKDHRDCGVLDFYSIWNEPDVPLELVNRFNGMRPFNKAYLTEDGFPVVELNVSSIGLTQARLSDIFDRWTITLAEFPREVLDAAAAQ</sequence>
<organism evidence="2 3">
    <name type="scientific">Jiella flava</name>
    <dbReference type="NCBI Taxonomy" id="2816857"/>
    <lineage>
        <taxon>Bacteria</taxon>
        <taxon>Pseudomonadati</taxon>
        <taxon>Pseudomonadota</taxon>
        <taxon>Alphaproteobacteria</taxon>
        <taxon>Hyphomicrobiales</taxon>
        <taxon>Aurantimonadaceae</taxon>
        <taxon>Jiella</taxon>
    </lineage>
</organism>
<feature type="signal peptide" evidence="1">
    <location>
        <begin position="1"/>
        <end position="26"/>
    </location>
</feature>